<dbReference type="Gene3D" id="3.30.60.30">
    <property type="match status" value="1"/>
</dbReference>
<keyword evidence="1" id="KW-0812">Transmembrane</keyword>
<dbReference type="AlphaFoldDB" id="B9S0U3"/>
<feature type="signal peptide" evidence="2">
    <location>
        <begin position="1"/>
        <end position="33"/>
    </location>
</feature>
<gene>
    <name evidence="3" type="ORF">RCOM_1536980</name>
</gene>
<organism evidence="3 4">
    <name type="scientific">Ricinus communis</name>
    <name type="common">Castor bean</name>
    <dbReference type="NCBI Taxonomy" id="3988"/>
    <lineage>
        <taxon>Eukaryota</taxon>
        <taxon>Viridiplantae</taxon>
        <taxon>Streptophyta</taxon>
        <taxon>Embryophyta</taxon>
        <taxon>Tracheophyta</taxon>
        <taxon>Spermatophyta</taxon>
        <taxon>Magnoliopsida</taxon>
        <taxon>eudicotyledons</taxon>
        <taxon>Gunneridae</taxon>
        <taxon>Pentapetalae</taxon>
        <taxon>rosids</taxon>
        <taxon>fabids</taxon>
        <taxon>Malpighiales</taxon>
        <taxon>Euphorbiaceae</taxon>
        <taxon>Acalyphoideae</taxon>
        <taxon>Acalypheae</taxon>
        <taxon>Ricinus</taxon>
    </lineage>
</organism>
<evidence type="ECO:0000313" key="3">
    <source>
        <dbReference type="EMBL" id="EEF42757.1"/>
    </source>
</evidence>
<name>B9S0U3_RICCO</name>
<dbReference type="EMBL" id="EQ973841">
    <property type="protein sequence ID" value="EEF42757.1"/>
    <property type="molecule type" value="Genomic_DNA"/>
</dbReference>
<dbReference type="eggNOG" id="ENOG502S3PN">
    <property type="taxonomic scope" value="Eukaryota"/>
</dbReference>
<dbReference type="Proteomes" id="UP000008311">
    <property type="component" value="Unassembled WGS sequence"/>
</dbReference>
<keyword evidence="1" id="KW-1133">Transmembrane helix</keyword>
<keyword evidence="1" id="KW-0472">Membrane</keyword>
<dbReference type="PANTHER" id="PTHR34376">
    <property type="entry name" value="SERINE PROTEASE INHIBITOR, KAZAL-TYPE FAMILY PROTEIN"/>
    <property type="match status" value="1"/>
</dbReference>
<accession>B9S0U3</accession>
<evidence type="ECO:0000256" key="1">
    <source>
        <dbReference type="SAM" id="Phobius"/>
    </source>
</evidence>
<dbReference type="InParanoid" id="B9S0U3"/>
<protein>
    <submittedName>
        <fullName evidence="3">Serine-type endopeptidase inhibitor, putative</fullName>
    </submittedName>
</protein>
<feature type="chain" id="PRO_5002888812" evidence="2">
    <location>
        <begin position="34"/>
        <end position="134"/>
    </location>
</feature>
<sequence>MIPILFPFSDSTFRRPIFLFLIFSLCLIPVLRSDPNPIRLPTHIIDNQDDNVDPCGEYGRPVSCPVNCFRTDPVCGVDGVTYWCGCRDAWCAGTKVAKKGFCEVGNNGAAAQALLLLHIVWLIVLGFCVLFGIF</sequence>
<reference evidence="4" key="1">
    <citation type="journal article" date="2010" name="Nat. Biotechnol.">
        <title>Draft genome sequence of the oilseed species Ricinus communis.</title>
        <authorList>
            <person name="Chan A.P."/>
            <person name="Crabtree J."/>
            <person name="Zhao Q."/>
            <person name="Lorenzi H."/>
            <person name="Orvis J."/>
            <person name="Puiu D."/>
            <person name="Melake-Berhan A."/>
            <person name="Jones K.M."/>
            <person name="Redman J."/>
            <person name="Chen G."/>
            <person name="Cahoon E.B."/>
            <person name="Gedil M."/>
            <person name="Stanke M."/>
            <person name="Haas B.J."/>
            <person name="Wortman J.R."/>
            <person name="Fraser-Liggett C.M."/>
            <person name="Ravel J."/>
            <person name="Rabinowicz P.D."/>
        </authorList>
    </citation>
    <scope>NUCLEOTIDE SEQUENCE [LARGE SCALE GENOMIC DNA]</scope>
    <source>
        <strain evidence="4">cv. Hale</strain>
    </source>
</reference>
<proteinExistence type="predicted"/>
<dbReference type="PANTHER" id="PTHR34376:SF2">
    <property type="entry name" value="SERINE PROTEASE INHIBITOR, KAZAL-TYPE FAMILY PROTEIN"/>
    <property type="match status" value="1"/>
</dbReference>
<evidence type="ECO:0000256" key="2">
    <source>
        <dbReference type="SAM" id="SignalP"/>
    </source>
</evidence>
<feature type="transmembrane region" description="Helical" evidence="1">
    <location>
        <begin position="113"/>
        <end position="133"/>
    </location>
</feature>
<dbReference type="STRING" id="3988.B9S0U3"/>
<keyword evidence="4" id="KW-1185">Reference proteome</keyword>
<evidence type="ECO:0000313" key="4">
    <source>
        <dbReference type="Proteomes" id="UP000008311"/>
    </source>
</evidence>
<keyword evidence="2" id="KW-0732">Signal</keyword>